<evidence type="ECO:0000256" key="8">
    <source>
        <dbReference type="ARBA" id="ARBA00034617"/>
    </source>
</evidence>
<evidence type="ECO:0000256" key="4">
    <source>
        <dbReference type="ARBA" id="ARBA00022806"/>
    </source>
</evidence>
<dbReference type="InterPro" id="IPR027417">
    <property type="entry name" value="P-loop_NTPase"/>
</dbReference>
<dbReference type="CDD" id="cd18807">
    <property type="entry name" value="SF1_C_UvrD"/>
    <property type="match status" value="1"/>
</dbReference>
<feature type="domain" description="UvrD-like helicase ATP-binding" evidence="13">
    <location>
        <begin position="5"/>
        <end position="287"/>
    </location>
</feature>
<feature type="binding site" evidence="12">
    <location>
        <begin position="26"/>
        <end position="33"/>
    </location>
    <ligand>
        <name>ATP</name>
        <dbReference type="ChEBI" id="CHEBI:30616"/>
    </ligand>
</feature>
<comment type="similarity">
    <text evidence="1">Belongs to the helicase family. UvrD subfamily.</text>
</comment>
<reference evidence="16" key="1">
    <citation type="submission" date="2017-04" db="EMBL/GenBank/DDBJ databases">
        <authorList>
            <person name="Varghese N."/>
            <person name="Submissions S."/>
        </authorList>
    </citation>
    <scope>NUCLEOTIDE SEQUENCE [LARGE SCALE GENOMIC DNA]</scope>
    <source>
        <strain evidence="16">RKEM611</strain>
    </source>
</reference>
<comment type="catalytic activity">
    <reaction evidence="8">
        <text>Couples ATP hydrolysis with the unwinding of duplex DNA by translocating in the 3'-5' direction.</text>
        <dbReference type="EC" id="5.6.2.4"/>
    </reaction>
</comment>
<keyword evidence="4 12" id="KW-0347">Helicase</keyword>
<evidence type="ECO:0000256" key="3">
    <source>
        <dbReference type="ARBA" id="ARBA00022801"/>
    </source>
</evidence>
<keyword evidence="3 12" id="KW-0378">Hydrolase</keyword>
<evidence type="ECO:0000313" key="16">
    <source>
        <dbReference type="Proteomes" id="UP000192907"/>
    </source>
</evidence>
<dbReference type="PANTHER" id="PTHR11070:SF2">
    <property type="entry name" value="ATP-DEPENDENT DNA HELICASE SRS2"/>
    <property type="match status" value="1"/>
</dbReference>
<dbReference type="GO" id="GO:0005524">
    <property type="term" value="F:ATP binding"/>
    <property type="evidence" value="ECO:0007669"/>
    <property type="project" value="UniProtKB-UniRule"/>
</dbReference>
<dbReference type="EMBL" id="FWZT01000001">
    <property type="protein sequence ID" value="SME90860.1"/>
    <property type="molecule type" value="Genomic_DNA"/>
</dbReference>
<dbReference type="InterPro" id="IPR013986">
    <property type="entry name" value="DExx_box_DNA_helicase_dom_sf"/>
</dbReference>
<keyword evidence="5 12" id="KW-0067">ATP-binding</keyword>
<organism evidence="15 16">
    <name type="scientific">Pseudobacteriovorax antillogorgiicola</name>
    <dbReference type="NCBI Taxonomy" id="1513793"/>
    <lineage>
        <taxon>Bacteria</taxon>
        <taxon>Pseudomonadati</taxon>
        <taxon>Bdellovibrionota</taxon>
        <taxon>Oligoflexia</taxon>
        <taxon>Oligoflexales</taxon>
        <taxon>Pseudobacteriovoracaceae</taxon>
        <taxon>Pseudobacteriovorax</taxon>
    </lineage>
</organism>
<dbReference type="Gene3D" id="1.10.10.160">
    <property type="match status" value="1"/>
</dbReference>
<dbReference type="Pfam" id="PF13361">
    <property type="entry name" value="UvrD_C"/>
    <property type="match status" value="1"/>
</dbReference>
<dbReference type="GO" id="GO:0016887">
    <property type="term" value="F:ATP hydrolysis activity"/>
    <property type="evidence" value="ECO:0007669"/>
    <property type="project" value="RHEA"/>
</dbReference>
<accession>A0A1Y6B445</accession>
<evidence type="ECO:0000256" key="6">
    <source>
        <dbReference type="ARBA" id="ARBA00023125"/>
    </source>
</evidence>
<evidence type="ECO:0000259" key="14">
    <source>
        <dbReference type="PROSITE" id="PS51217"/>
    </source>
</evidence>
<dbReference type="STRING" id="1513793.SAMN06296036_101405"/>
<dbReference type="InterPro" id="IPR014017">
    <property type="entry name" value="DNA_helicase_UvrD-like_C"/>
</dbReference>
<dbReference type="GO" id="GO:0003677">
    <property type="term" value="F:DNA binding"/>
    <property type="evidence" value="ECO:0007669"/>
    <property type="project" value="UniProtKB-KW"/>
</dbReference>
<sequence length="685" mass="78360">MIDISGLNSQQHEAVTTISGPSMILAGAGTGKTRVITYRIGHMIDQGIQPEQIVAMTFTNKAAREMKERLISLVGSHGKGIMVGTFHSFCIKILRRFAEEADLDPRFSLAGTSDQLDLVRRSLEEKGWHGLYKPDDILSRISRAKNALLIPETMLEEALQAKFEDEDLSFLKEVYQLYERQLKLNRVIDFDDCILKTALVLRRRSDVLERLQGEYTHFLVDEFQDTNFAQLSILELLAGKLNNICVVGDDDQSIYSWRGAMVETLDRFENIFKGTKLIKLEQNYRCTNVILNAANNVIKNNQGRKDKTLWSKSQSEEYITLTSKRDDGEEARWIAQKCFGLLGQGYRPKDIGILYRANSQARSLETALRERNLVYKVYGGSSFFERKEVRDFLAYFKLSLDPHDRMSFWRVINTPSRGVGLKTLERIEERSKELKISPFEVLVRNEVKLVGKANDAVGQFVKDVQSQSKWPIIHIDDLEKRGGEIIKAFGLEDDIRQKTSHEGAKKRKLESLKKLPEWIKGIGENQVEERGSLNILDLLDQLTLSDDKSGKNDKGPENHISLMTIHASKGLEFPAVFVCGIEDDLLPHKNSIDCPMSVQEERRLFYVAITRAKVKLHLSFARERFSNFQKQDRKPSRFLKELPKTGVVTDTELQSLNHLTSEQDRRERNAKRLSRLRDSIKGGFS</sequence>
<dbReference type="EC" id="5.6.2.4" evidence="9"/>
<dbReference type="PROSITE" id="PS51198">
    <property type="entry name" value="UVRD_HELICASE_ATP_BIND"/>
    <property type="match status" value="1"/>
</dbReference>
<dbReference type="InterPro" id="IPR000212">
    <property type="entry name" value="DNA_helicase_UvrD/REP"/>
</dbReference>
<dbReference type="InterPro" id="IPR014016">
    <property type="entry name" value="UvrD-like_ATP-bd"/>
</dbReference>
<evidence type="ECO:0000256" key="11">
    <source>
        <dbReference type="ARBA" id="ARBA00048988"/>
    </source>
</evidence>
<dbReference type="GO" id="GO:0043138">
    <property type="term" value="F:3'-5' DNA helicase activity"/>
    <property type="evidence" value="ECO:0007669"/>
    <property type="project" value="UniProtKB-EC"/>
</dbReference>
<name>A0A1Y6B445_9BACT</name>
<keyword evidence="16" id="KW-1185">Reference proteome</keyword>
<comment type="catalytic activity">
    <reaction evidence="11">
        <text>ATP + H2O = ADP + phosphate + H(+)</text>
        <dbReference type="Rhea" id="RHEA:13065"/>
        <dbReference type="ChEBI" id="CHEBI:15377"/>
        <dbReference type="ChEBI" id="CHEBI:15378"/>
        <dbReference type="ChEBI" id="CHEBI:30616"/>
        <dbReference type="ChEBI" id="CHEBI:43474"/>
        <dbReference type="ChEBI" id="CHEBI:456216"/>
        <dbReference type="EC" id="5.6.2.4"/>
    </reaction>
</comment>
<dbReference type="Proteomes" id="UP000192907">
    <property type="component" value="Unassembled WGS sequence"/>
</dbReference>
<dbReference type="Gene3D" id="1.10.486.10">
    <property type="entry name" value="PCRA, domain 4"/>
    <property type="match status" value="1"/>
</dbReference>
<feature type="domain" description="UvrD-like helicase C-terminal" evidence="14">
    <location>
        <begin position="288"/>
        <end position="570"/>
    </location>
</feature>
<evidence type="ECO:0000256" key="12">
    <source>
        <dbReference type="PROSITE-ProRule" id="PRU00560"/>
    </source>
</evidence>
<evidence type="ECO:0000256" key="5">
    <source>
        <dbReference type="ARBA" id="ARBA00022840"/>
    </source>
</evidence>
<evidence type="ECO:0000256" key="2">
    <source>
        <dbReference type="ARBA" id="ARBA00022741"/>
    </source>
</evidence>
<dbReference type="CDD" id="cd17932">
    <property type="entry name" value="DEXQc_UvrD"/>
    <property type="match status" value="1"/>
</dbReference>
<dbReference type="PANTHER" id="PTHR11070">
    <property type="entry name" value="UVRD / RECB / PCRA DNA HELICASE FAMILY MEMBER"/>
    <property type="match status" value="1"/>
</dbReference>
<dbReference type="RefSeq" id="WP_159455078.1">
    <property type="nucleotide sequence ID" value="NZ_FWZT01000001.1"/>
</dbReference>
<protein>
    <recommendedName>
        <fullName evidence="9">DNA 3'-5' helicase</fullName>
        <ecNumber evidence="9">5.6.2.4</ecNumber>
    </recommendedName>
    <alternativeName>
        <fullName evidence="10">DNA 3'-5' helicase II</fullName>
    </alternativeName>
</protein>
<dbReference type="GO" id="GO:0005829">
    <property type="term" value="C:cytosol"/>
    <property type="evidence" value="ECO:0007669"/>
    <property type="project" value="TreeGrafter"/>
</dbReference>
<evidence type="ECO:0000256" key="10">
    <source>
        <dbReference type="ARBA" id="ARBA00034923"/>
    </source>
</evidence>
<evidence type="ECO:0000256" key="1">
    <source>
        <dbReference type="ARBA" id="ARBA00009922"/>
    </source>
</evidence>
<gene>
    <name evidence="15" type="ORF">SAMN06296036_101405</name>
</gene>
<keyword evidence="7" id="KW-0413">Isomerase</keyword>
<dbReference type="PROSITE" id="PS51217">
    <property type="entry name" value="UVRD_HELICASE_CTER"/>
    <property type="match status" value="1"/>
</dbReference>
<evidence type="ECO:0000256" key="9">
    <source>
        <dbReference type="ARBA" id="ARBA00034808"/>
    </source>
</evidence>
<keyword evidence="2 12" id="KW-0547">Nucleotide-binding</keyword>
<dbReference type="Pfam" id="PF00580">
    <property type="entry name" value="UvrD-helicase"/>
    <property type="match status" value="1"/>
</dbReference>
<evidence type="ECO:0000313" key="15">
    <source>
        <dbReference type="EMBL" id="SME90860.1"/>
    </source>
</evidence>
<dbReference type="GO" id="GO:0000725">
    <property type="term" value="P:recombinational repair"/>
    <property type="evidence" value="ECO:0007669"/>
    <property type="project" value="TreeGrafter"/>
</dbReference>
<proteinExistence type="inferred from homology"/>
<evidence type="ECO:0000256" key="7">
    <source>
        <dbReference type="ARBA" id="ARBA00023235"/>
    </source>
</evidence>
<dbReference type="AlphaFoldDB" id="A0A1Y6B445"/>
<evidence type="ECO:0000259" key="13">
    <source>
        <dbReference type="PROSITE" id="PS51198"/>
    </source>
</evidence>
<dbReference type="SUPFAM" id="SSF52540">
    <property type="entry name" value="P-loop containing nucleoside triphosphate hydrolases"/>
    <property type="match status" value="1"/>
</dbReference>
<keyword evidence="6" id="KW-0238">DNA-binding</keyword>
<dbReference type="Gene3D" id="3.40.50.300">
    <property type="entry name" value="P-loop containing nucleotide triphosphate hydrolases"/>
    <property type="match status" value="2"/>
</dbReference>